<dbReference type="Pfam" id="PF26616">
    <property type="entry name" value="CorA-like"/>
    <property type="match status" value="1"/>
</dbReference>
<organism evidence="4 5">
    <name type="scientific">Paraphoma chrysanthemicola</name>
    <dbReference type="NCBI Taxonomy" id="798071"/>
    <lineage>
        <taxon>Eukaryota</taxon>
        <taxon>Fungi</taxon>
        <taxon>Dikarya</taxon>
        <taxon>Ascomycota</taxon>
        <taxon>Pezizomycotina</taxon>
        <taxon>Dothideomycetes</taxon>
        <taxon>Pleosporomycetidae</taxon>
        <taxon>Pleosporales</taxon>
        <taxon>Pleosporineae</taxon>
        <taxon>Phaeosphaeriaceae</taxon>
        <taxon>Paraphoma</taxon>
    </lineage>
</organism>
<feature type="transmembrane region" description="Helical" evidence="2">
    <location>
        <begin position="518"/>
        <end position="537"/>
    </location>
</feature>
<gene>
    <name evidence="4" type="ORF">FB567DRAFT_589584</name>
</gene>
<evidence type="ECO:0000259" key="3">
    <source>
        <dbReference type="Pfam" id="PF26616"/>
    </source>
</evidence>
<dbReference type="InterPro" id="IPR058257">
    <property type="entry name" value="CorA-like_dom"/>
</dbReference>
<evidence type="ECO:0000313" key="4">
    <source>
        <dbReference type="EMBL" id="KAH7090175.1"/>
    </source>
</evidence>
<reference evidence="4" key="1">
    <citation type="journal article" date="2021" name="Nat. Commun.">
        <title>Genetic determinants of endophytism in the Arabidopsis root mycobiome.</title>
        <authorList>
            <person name="Mesny F."/>
            <person name="Miyauchi S."/>
            <person name="Thiergart T."/>
            <person name="Pickel B."/>
            <person name="Atanasova L."/>
            <person name="Karlsson M."/>
            <person name="Huettel B."/>
            <person name="Barry K.W."/>
            <person name="Haridas S."/>
            <person name="Chen C."/>
            <person name="Bauer D."/>
            <person name="Andreopoulos W."/>
            <person name="Pangilinan J."/>
            <person name="LaButti K."/>
            <person name="Riley R."/>
            <person name="Lipzen A."/>
            <person name="Clum A."/>
            <person name="Drula E."/>
            <person name="Henrissat B."/>
            <person name="Kohler A."/>
            <person name="Grigoriev I.V."/>
            <person name="Martin F.M."/>
            <person name="Hacquard S."/>
        </authorList>
    </citation>
    <scope>NUCLEOTIDE SEQUENCE</scope>
    <source>
        <strain evidence="4">MPI-SDFR-AT-0120</strain>
    </source>
</reference>
<dbReference type="OrthoDB" id="5396681at2759"/>
<feature type="region of interest" description="Disordered" evidence="1">
    <location>
        <begin position="316"/>
        <end position="361"/>
    </location>
</feature>
<feature type="transmembrane region" description="Helical" evidence="2">
    <location>
        <begin position="557"/>
        <end position="576"/>
    </location>
</feature>
<evidence type="ECO:0000256" key="1">
    <source>
        <dbReference type="SAM" id="MobiDB-lite"/>
    </source>
</evidence>
<name>A0A8K0RA80_9PLEO</name>
<comment type="caution">
    <text evidence="4">The sequence shown here is derived from an EMBL/GenBank/DDBJ whole genome shotgun (WGS) entry which is preliminary data.</text>
</comment>
<evidence type="ECO:0000313" key="5">
    <source>
        <dbReference type="Proteomes" id="UP000813461"/>
    </source>
</evidence>
<keyword evidence="2" id="KW-0812">Transmembrane</keyword>
<dbReference type="Gene3D" id="1.20.58.340">
    <property type="entry name" value="Magnesium transport protein CorA, transmembrane region"/>
    <property type="match status" value="1"/>
</dbReference>
<keyword evidence="2" id="KW-0472">Membrane</keyword>
<dbReference type="Proteomes" id="UP000813461">
    <property type="component" value="Unassembled WGS sequence"/>
</dbReference>
<proteinExistence type="predicted"/>
<protein>
    <recommendedName>
        <fullName evidence="3">CorA-like transporter domain-containing protein</fullName>
    </recommendedName>
</protein>
<keyword evidence="2" id="KW-1133">Transmembrane helix</keyword>
<dbReference type="AlphaFoldDB" id="A0A8K0RA80"/>
<keyword evidence="5" id="KW-1185">Reference proteome</keyword>
<sequence length="610" mass="70060">MDLFEVTCSRYENYPLNLPDRSVPKHRMNYYWYKLQNEEERLFDKDERRVSLLTIIGDKMRKKSLCSVEDVQMSLAFSADRLAPATFIFMQAPHSRASLYLSRDMLGYLFTYYEIPPSFLERLFGFGQRVEGRKHNTRPFNNESRMYQIQRGPAIPELNVSGCDLRIHYSVSSVEPSSTSPSLDKSTSSSLNWSVRSTAIYHSFDVETGQVVWVNIKGNRELEDRTLVAVEDSQLRYPIEASAMPCLQATLRTHVAFVDIARENWSLYIDDIETMIDTATARVLVMPVEQVYSTNPTGEEIISRSSPLIPTKASLRSTPSLEKRIGTDSASSDRGQVLMLPPELPPRWDPKSGNTHSRQDRDKETQLLNDFAFGDLQHVEFIEEKLQEMIAVADSNSRALRGLRELYRSFLHHLSQKPEKLASIYDCDRIKEDLGVFELQIGNIEGDLETQRARSKLLVSKIHERKALLRSVLQYRSMTASEFYAHKAQQSAYSMEELTVQMHALAGKTKHEAVSMRIITLVTLFFLPGTFVATFMSTDILRWTDTGRIYQSQALNTYLAISIPLMVVVFVTWAALHNFENRGQRISMPPGFSPFDMKQFRRSMEERLPM</sequence>
<feature type="domain" description="CorA-like transporter" evidence="3">
    <location>
        <begin position="7"/>
        <end position="283"/>
    </location>
</feature>
<evidence type="ECO:0000256" key="2">
    <source>
        <dbReference type="SAM" id="Phobius"/>
    </source>
</evidence>
<accession>A0A8K0RA80</accession>
<dbReference type="EMBL" id="JAGMVJ010000005">
    <property type="protein sequence ID" value="KAH7090175.1"/>
    <property type="molecule type" value="Genomic_DNA"/>
</dbReference>